<feature type="region of interest" description="Disordered" evidence="1">
    <location>
        <begin position="386"/>
        <end position="407"/>
    </location>
</feature>
<sequence>MKVPPLAATLALLALLGAPAHAARPRAVGSSGLLDPARAEKDAPNVLRENNAFCKEPSRPLSFRARALCTVADRIPNCEGFTAACAAEHHAAMPEKPPEDESHFLEALKKILGQVATVVIWILIAAVMLALLFPLLRVVIRSRKDKALADQVEAPKPTTAVGTRPQADLLSEDDAEVLLRRAEGHAQQGNFEAALFTYLNASLRALDKRGAIRIARHRTNGEYVRACSETETKEPLYAIVRDVDRVQFGGAHPTPDVVARTASRATAIVRTAAVVASTLMLALLIGGCSLPHHGGRASDPAGHEILGDLLQRQGVTVRPLGSSLASVPLPDQAQAVPQTYAILVDTDRTPLETTTELHLMHWVRAGGFLVLAGTPLRWPDELGAEMETSTSSDIEVDSVSGDGEARTDRGRLVHPAAIRFKEALPVRVQVARTGDGKWYAGYQSLDRGQILTIASSDLLMNAQLAQPANAATMVSILRHLDRAELRLALPQDGISPPSNPITALERSGLGLALYHALAATLVLFVAVGIRLSRARPTPPQTRRAFTEHIEATGTFYHRRRAASHALAAYARYAEERVRQRLPRGTQDVGAWLGQRSGVSVEECTQIWQRATSAQTAAVPHGDELFVLKRLSAIVSLALRLD</sequence>
<organism evidence="5 6">
    <name type="scientific">Pendulispora rubella</name>
    <dbReference type="NCBI Taxonomy" id="2741070"/>
    <lineage>
        <taxon>Bacteria</taxon>
        <taxon>Pseudomonadati</taxon>
        <taxon>Myxococcota</taxon>
        <taxon>Myxococcia</taxon>
        <taxon>Myxococcales</taxon>
        <taxon>Sorangiineae</taxon>
        <taxon>Pendulisporaceae</taxon>
        <taxon>Pendulispora</taxon>
    </lineage>
</organism>
<dbReference type="EMBL" id="CP089983">
    <property type="protein sequence ID" value="WXB06541.1"/>
    <property type="molecule type" value="Genomic_DNA"/>
</dbReference>
<evidence type="ECO:0000259" key="4">
    <source>
        <dbReference type="Pfam" id="PF14258"/>
    </source>
</evidence>
<dbReference type="Pfam" id="PF14258">
    <property type="entry name" value="DUF4350"/>
    <property type="match status" value="1"/>
</dbReference>
<feature type="transmembrane region" description="Helical" evidence="2">
    <location>
        <begin position="111"/>
        <end position="136"/>
    </location>
</feature>
<evidence type="ECO:0000256" key="3">
    <source>
        <dbReference type="SAM" id="SignalP"/>
    </source>
</evidence>
<feature type="transmembrane region" description="Helical" evidence="2">
    <location>
        <begin position="512"/>
        <end position="532"/>
    </location>
</feature>
<evidence type="ECO:0000313" key="6">
    <source>
        <dbReference type="Proteomes" id="UP001374803"/>
    </source>
</evidence>
<keyword evidence="2" id="KW-0812">Transmembrane</keyword>
<accession>A0ABZ2L9Q6</accession>
<reference evidence="5" key="1">
    <citation type="submission" date="2021-12" db="EMBL/GenBank/DDBJ databases">
        <title>Discovery of the Pendulisporaceae a myxobacterial family with distinct sporulation behavior and unique specialized metabolism.</title>
        <authorList>
            <person name="Garcia R."/>
            <person name="Popoff A."/>
            <person name="Bader C.D."/>
            <person name="Loehr J."/>
            <person name="Walesch S."/>
            <person name="Walt C."/>
            <person name="Boldt J."/>
            <person name="Bunk B."/>
            <person name="Haeckl F.J.F.P.J."/>
            <person name="Gunesch A.P."/>
            <person name="Birkelbach J."/>
            <person name="Nuebel U."/>
            <person name="Pietschmann T."/>
            <person name="Bach T."/>
            <person name="Mueller R."/>
        </authorList>
    </citation>
    <scope>NUCLEOTIDE SEQUENCE</scope>
    <source>
        <strain evidence="5">MSr11367</strain>
    </source>
</reference>
<evidence type="ECO:0000313" key="5">
    <source>
        <dbReference type="EMBL" id="WXB06541.1"/>
    </source>
</evidence>
<keyword evidence="2" id="KW-1133">Transmembrane helix</keyword>
<evidence type="ECO:0000256" key="1">
    <source>
        <dbReference type="SAM" id="MobiDB-lite"/>
    </source>
</evidence>
<feature type="domain" description="DUF4350" evidence="4">
    <location>
        <begin position="298"/>
        <end position="476"/>
    </location>
</feature>
<name>A0ABZ2L9Q6_9BACT</name>
<keyword evidence="6" id="KW-1185">Reference proteome</keyword>
<dbReference type="InterPro" id="IPR025646">
    <property type="entry name" value="DUF4350"/>
</dbReference>
<keyword evidence="3" id="KW-0732">Signal</keyword>
<protein>
    <recommendedName>
        <fullName evidence="4">DUF4350 domain-containing protein</fullName>
    </recommendedName>
</protein>
<feature type="transmembrane region" description="Helical" evidence="2">
    <location>
        <begin position="267"/>
        <end position="286"/>
    </location>
</feature>
<keyword evidence="2" id="KW-0472">Membrane</keyword>
<proteinExistence type="predicted"/>
<gene>
    <name evidence="5" type="ORF">LVJ94_04690</name>
</gene>
<dbReference type="Proteomes" id="UP001374803">
    <property type="component" value="Chromosome"/>
</dbReference>
<feature type="chain" id="PRO_5046370906" description="DUF4350 domain-containing protein" evidence="3">
    <location>
        <begin position="23"/>
        <end position="641"/>
    </location>
</feature>
<dbReference type="RefSeq" id="WP_394836190.1">
    <property type="nucleotide sequence ID" value="NZ_CP089929.1"/>
</dbReference>
<feature type="signal peptide" evidence="3">
    <location>
        <begin position="1"/>
        <end position="22"/>
    </location>
</feature>
<evidence type="ECO:0000256" key="2">
    <source>
        <dbReference type="SAM" id="Phobius"/>
    </source>
</evidence>